<accession>A0A699QPX3</accession>
<dbReference type="EMBL" id="BKCJ011027251">
    <property type="protein sequence ID" value="GFC70068.1"/>
    <property type="molecule type" value="Genomic_DNA"/>
</dbReference>
<sequence>MGSTATALSANSCIRLQFFNNNICFKNHFKKQNLGFFKIRASADGQQEDDCNVEECAPDKE</sequence>
<comment type="caution">
    <text evidence="1">The sequence shown here is derived from an EMBL/GenBank/DDBJ whole genome shotgun (WGS) entry which is preliminary data.</text>
</comment>
<gene>
    <name evidence="1" type="ORF">Tci_842038</name>
</gene>
<feature type="non-terminal residue" evidence="1">
    <location>
        <position position="61"/>
    </location>
</feature>
<evidence type="ECO:0000313" key="1">
    <source>
        <dbReference type="EMBL" id="GFC70068.1"/>
    </source>
</evidence>
<organism evidence="1">
    <name type="scientific">Tanacetum cinerariifolium</name>
    <name type="common">Dalmatian daisy</name>
    <name type="synonym">Chrysanthemum cinerariifolium</name>
    <dbReference type="NCBI Taxonomy" id="118510"/>
    <lineage>
        <taxon>Eukaryota</taxon>
        <taxon>Viridiplantae</taxon>
        <taxon>Streptophyta</taxon>
        <taxon>Embryophyta</taxon>
        <taxon>Tracheophyta</taxon>
        <taxon>Spermatophyta</taxon>
        <taxon>Magnoliopsida</taxon>
        <taxon>eudicotyledons</taxon>
        <taxon>Gunneridae</taxon>
        <taxon>Pentapetalae</taxon>
        <taxon>asterids</taxon>
        <taxon>campanulids</taxon>
        <taxon>Asterales</taxon>
        <taxon>Asteraceae</taxon>
        <taxon>Asteroideae</taxon>
        <taxon>Anthemideae</taxon>
        <taxon>Anthemidinae</taxon>
        <taxon>Tanacetum</taxon>
    </lineage>
</organism>
<name>A0A699QPX3_TANCI</name>
<proteinExistence type="predicted"/>
<protein>
    <submittedName>
        <fullName evidence="1">Protein maintenance of PSII under high light 1</fullName>
    </submittedName>
</protein>
<dbReference type="AlphaFoldDB" id="A0A699QPX3"/>
<reference evidence="1" key="1">
    <citation type="journal article" date="2019" name="Sci. Rep.">
        <title>Draft genome of Tanacetum cinerariifolium, the natural source of mosquito coil.</title>
        <authorList>
            <person name="Yamashiro T."/>
            <person name="Shiraishi A."/>
            <person name="Satake H."/>
            <person name="Nakayama K."/>
        </authorList>
    </citation>
    <scope>NUCLEOTIDE SEQUENCE</scope>
</reference>